<dbReference type="CDD" id="cd00229">
    <property type="entry name" value="SGNH_hydrolase"/>
    <property type="match status" value="1"/>
</dbReference>
<dbReference type="InterPro" id="IPR011050">
    <property type="entry name" value="Pectin_lyase_fold/virulence"/>
</dbReference>
<dbReference type="RefSeq" id="WP_378970526.1">
    <property type="nucleotide sequence ID" value="NZ_JBHSWN010000001.1"/>
</dbReference>
<protein>
    <submittedName>
        <fullName evidence="1">SGNH/GDSL hydrolase family protein</fullName>
    </submittedName>
</protein>
<evidence type="ECO:0000313" key="1">
    <source>
        <dbReference type="EMBL" id="MFC6790581.1"/>
    </source>
</evidence>
<dbReference type="Gene3D" id="2.160.20.10">
    <property type="entry name" value="Single-stranded right-handed beta-helix, Pectin lyase-like"/>
    <property type="match status" value="1"/>
</dbReference>
<keyword evidence="2" id="KW-1185">Reference proteome</keyword>
<dbReference type="SUPFAM" id="SSF52266">
    <property type="entry name" value="SGNH hydrolase"/>
    <property type="match status" value="1"/>
</dbReference>
<accession>A0ABW2BKI0</accession>
<dbReference type="Gene3D" id="3.40.50.1110">
    <property type="entry name" value="SGNH hydrolase"/>
    <property type="match status" value="1"/>
</dbReference>
<gene>
    <name evidence="1" type="ORF">ACFQE0_13790</name>
</gene>
<dbReference type="InterPro" id="IPR012334">
    <property type="entry name" value="Pectin_lyas_fold"/>
</dbReference>
<proteinExistence type="predicted"/>
<keyword evidence="1" id="KW-0378">Hydrolase</keyword>
<reference evidence="2" key="1">
    <citation type="journal article" date="2019" name="Int. J. Syst. Evol. Microbiol.">
        <title>The Global Catalogue of Microorganisms (GCM) 10K type strain sequencing project: providing services to taxonomists for standard genome sequencing and annotation.</title>
        <authorList>
            <consortium name="The Broad Institute Genomics Platform"/>
            <consortium name="The Broad Institute Genome Sequencing Center for Infectious Disease"/>
            <person name="Wu L."/>
            <person name="Ma J."/>
        </authorList>
    </citation>
    <scope>NUCLEOTIDE SEQUENCE [LARGE SCALE GENOMIC DNA]</scope>
    <source>
        <strain evidence="2">CCUG 48316</strain>
    </source>
</reference>
<dbReference type="SUPFAM" id="SSF51126">
    <property type="entry name" value="Pectin lyase-like"/>
    <property type="match status" value="1"/>
</dbReference>
<dbReference type="Proteomes" id="UP001596292">
    <property type="component" value="Unassembled WGS sequence"/>
</dbReference>
<dbReference type="EMBL" id="JBHSWN010000001">
    <property type="protein sequence ID" value="MFC6790581.1"/>
    <property type="molecule type" value="Genomic_DNA"/>
</dbReference>
<comment type="caution">
    <text evidence="1">The sequence shown here is derived from an EMBL/GenBank/DDBJ whole genome shotgun (WGS) entry which is preliminary data.</text>
</comment>
<dbReference type="InterPro" id="IPR036514">
    <property type="entry name" value="SGNH_hydro_sf"/>
</dbReference>
<name>A0ABW2BKI0_9HYPH</name>
<evidence type="ECO:0000313" key="2">
    <source>
        <dbReference type="Proteomes" id="UP001596292"/>
    </source>
</evidence>
<organism evidence="1 2">
    <name type="scientific">Methylobacterium komagatae</name>
    <dbReference type="NCBI Taxonomy" id="374425"/>
    <lineage>
        <taxon>Bacteria</taxon>
        <taxon>Pseudomonadati</taxon>
        <taxon>Pseudomonadota</taxon>
        <taxon>Alphaproteobacteria</taxon>
        <taxon>Hyphomicrobiales</taxon>
        <taxon>Methylobacteriaceae</taxon>
        <taxon>Methylobacterium</taxon>
    </lineage>
</organism>
<sequence length="520" mass="55622">MVAPRQIRATDIASIAGAIPPIEIFSANIKGDGVTDDSAAIKAAHDNAFSQGVRTVYCAKQYYAPSLSACGNVIFVGQGTLLGGYRKQIIPLNTPGPQTFERGVRPSKLSKFIAAASPVVLVVGDSITTKSDQISGTLYLSRHLLRKLTRENPGKTIQWFERGIPTTGWSHFASSQSILAQGFSSAVLPPWYTNTAATWMSYIQALAPDLIIFNFGANAGVPATEMAGFYSALSQIAAFTKAPDVILLTPMSPSQQDANFGVVFQQEARDQQAAVQRGYALRTGTSFIDINRYFNMARDGRDIGRPMYTQIQQGFGAVLPWTGPSQTLDVSLVGQWLGVVATNVRNGTPFIFNIGSLSDNNFEIYRDQTSGNFKINVRVTGSLLAINGLDTGVPCPTTGTIYWELCTYGNWVQFGYSTSPQVQGGFTPVWGGFVERCGGLFTPKMSQAGSGGQTVFTNSLATSVPTLVMPNVTDYEMYGIVPTASGGSITAIGGNAINHPSAIGAIKIWEAMLNAESFAT</sequence>
<dbReference type="GO" id="GO:0016787">
    <property type="term" value="F:hydrolase activity"/>
    <property type="evidence" value="ECO:0007669"/>
    <property type="project" value="UniProtKB-KW"/>
</dbReference>